<evidence type="ECO:0000256" key="2">
    <source>
        <dbReference type="ARBA" id="ARBA00012438"/>
    </source>
</evidence>
<gene>
    <name evidence="9" type="ORF">C8J25_102122</name>
</gene>
<dbReference type="GO" id="GO:0004673">
    <property type="term" value="F:protein histidine kinase activity"/>
    <property type="evidence" value="ECO:0007669"/>
    <property type="project" value="UniProtKB-EC"/>
</dbReference>
<comment type="caution">
    <text evidence="9">The sequence shown here is derived from an EMBL/GenBank/DDBJ whole genome shotgun (WGS) entry which is preliminary data.</text>
</comment>
<evidence type="ECO:0000256" key="7">
    <source>
        <dbReference type="ARBA" id="ARBA00023012"/>
    </source>
</evidence>
<keyword evidence="4" id="KW-0547">Nucleotide-binding</keyword>
<dbReference type="Pfam" id="PF02518">
    <property type="entry name" value="HATPase_c"/>
    <property type="match status" value="1"/>
</dbReference>
<keyword evidence="3" id="KW-0808">Transferase</keyword>
<dbReference type="InterPro" id="IPR000014">
    <property type="entry name" value="PAS"/>
</dbReference>
<keyword evidence="7" id="KW-0902">Two-component regulatory system</keyword>
<dbReference type="InterPro" id="IPR036890">
    <property type="entry name" value="HATPase_C_sf"/>
</dbReference>
<protein>
    <recommendedName>
        <fullName evidence="2">histidine kinase</fullName>
        <ecNumber evidence="2">2.7.13.3</ecNumber>
    </recommendedName>
</protein>
<feature type="domain" description="Histidine kinase" evidence="8">
    <location>
        <begin position="185"/>
        <end position="396"/>
    </location>
</feature>
<evidence type="ECO:0000256" key="3">
    <source>
        <dbReference type="ARBA" id="ARBA00022679"/>
    </source>
</evidence>
<sequence length="398" mass="41655">MASDRTRAVGRALVIAAAGAGGAVAATRGLYATTLLAAMIAIWIAALDLVDAGQRSPMPAPPIPAPSAGEEERRRLNAYLDLSPAPLVALDDGRLRAVNRAARRLLGAGDLVVDPPQGLVTALADTRPGRTATIEIGHDADIRSFALATGDLALAGRMTRIGALIDIDAELKAAEAAALRELVQVLSHEIVNALTPIASLAETAVAMLDDPDPMLPKVRDAVETVARRAASLHRFGESYRALAKLPAPSVERIPLAGFVSDLAALFATRWPRIAFTTDLLDAPAHLLADPDQLTAALWAVLQNAAEALHGSSDVRVTLTISAFVGQTQFTMTDTGPGIPVANQVDIFRPFFTTKTEGTGVGLALARQIFRGHNGDLSLAHSLPGNTRFEGTVPSVPTS</sequence>
<dbReference type="Gene3D" id="3.30.565.10">
    <property type="entry name" value="Histidine kinase-like ATPase, C-terminal domain"/>
    <property type="match status" value="1"/>
</dbReference>
<dbReference type="GO" id="GO:0005524">
    <property type="term" value="F:ATP binding"/>
    <property type="evidence" value="ECO:0007669"/>
    <property type="project" value="UniProtKB-KW"/>
</dbReference>
<evidence type="ECO:0000256" key="6">
    <source>
        <dbReference type="ARBA" id="ARBA00022840"/>
    </source>
</evidence>
<dbReference type="PROSITE" id="PS50109">
    <property type="entry name" value="HIS_KIN"/>
    <property type="match status" value="1"/>
</dbReference>
<proteinExistence type="predicted"/>
<dbReference type="Proteomes" id="UP000244013">
    <property type="component" value="Unassembled WGS sequence"/>
</dbReference>
<dbReference type="SMART" id="SM00387">
    <property type="entry name" value="HATPase_c"/>
    <property type="match status" value="1"/>
</dbReference>
<accession>A0A2T5U946</accession>
<keyword evidence="5" id="KW-0418">Kinase</keyword>
<dbReference type="InterPro" id="IPR005467">
    <property type="entry name" value="His_kinase_dom"/>
</dbReference>
<dbReference type="OrthoDB" id="1931120at2"/>
<dbReference type="Pfam" id="PF13188">
    <property type="entry name" value="PAS_8"/>
    <property type="match status" value="1"/>
</dbReference>
<dbReference type="EC" id="2.7.13.3" evidence="2"/>
<organism evidence="9 10">
    <name type="scientific">Sphingomonas faeni</name>
    <dbReference type="NCBI Taxonomy" id="185950"/>
    <lineage>
        <taxon>Bacteria</taxon>
        <taxon>Pseudomonadati</taxon>
        <taxon>Pseudomonadota</taxon>
        <taxon>Alphaproteobacteria</taxon>
        <taxon>Sphingomonadales</taxon>
        <taxon>Sphingomonadaceae</taxon>
        <taxon>Sphingomonas</taxon>
    </lineage>
</organism>
<keyword evidence="6" id="KW-0067">ATP-binding</keyword>
<evidence type="ECO:0000313" key="10">
    <source>
        <dbReference type="Proteomes" id="UP000244013"/>
    </source>
</evidence>
<dbReference type="GeneID" id="91005159"/>
<reference evidence="9 10" key="1">
    <citation type="submission" date="2018-04" db="EMBL/GenBank/DDBJ databases">
        <title>Genomic Encyclopedia of Type Strains, Phase III (KMG-III): the genomes of soil and plant-associated and newly described type strains.</title>
        <authorList>
            <person name="Whitman W."/>
        </authorList>
    </citation>
    <scope>NUCLEOTIDE SEQUENCE [LARGE SCALE GENOMIC DNA]</scope>
    <source>
        <strain evidence="9 10">MA-olki</strain>
    </source>
</reference>
<dbReference type="PRINTS" id="PR00344">
    <property type="entry name" value="BCTRLSENSOR"/>
</dbReference>
<dbReference type="InterPro" id="IPR004358">
    <property type="entry name" value="Sig_transdc_His_kin-like_C"/>
</dbReference>
<evidence type="ECO:0000256" key="4">
    <source>
        <dbReference type="ARBA" id="ARBA00022741"/>
    </source>
</evidence>
<name>A0A2T5U946_9SPHN</name>
<comment type="catalytic activity">
    <reaction evidence="1">
        <text>ATP + protein L-histidine = ADP + protein N-phospho-L-histidine.</text>
        <dbReference type="EC" id="2.7.13.3"/>
    </reaction>
</comment>
<evidence type="ECO:0000256" key="1">
    <source>
        <dbReference type="ARBA" id="ARBA00000085"/>
    </source>
</evidence>
<dbReference type="RefSeq" id="WP_107952968.1">
    <property type="nucleotide sequence ID" value="NZ_QAYE01000002.1"/>
</dbReference>
<dbReference type="PANTHER" id="PTHR43065">
    <property type="entry name" value="SENSOR HISTIDINE KINASE"/>
    <property type="match status" value="1"/>
</dbReference>
<dbReference type="AlphaFoldDB" id="A0A2T5U946"/>
<dbReference type="InterPro" id="IPR003594">
    <property type="entry name" value="HATPase_dom"/>
</dbReference>
<dbReference type="PANTHER" id="PTHR43065:SF46">
    <property type="entry name" value="C4-DICARBOXYLATE TRANSPORT SENSOR PROTEIN DCTB"/>
    <property type="match status" value="1"/>
</dbReference>
<dbReference type="SUPFAM" id="SSF55874">
    <property type="entry name" value="ATPase domain of HSP90 chaperone/DNA topoisomerase II/histidine kinase"/>
    <property type="match status" value="1"/>
</dbReference>
<dbReference type="GO" id="GO:0000160">
    <property type="term" value="P:phosphorelay signal transduction system"/>
    <property type="evidence" value="ECO:0007669"/>
    <property type="project" value="UniProtKB-KW"/>
</dbReference>
<evidence type="ECO:0000313" key="9">
    <source>
        <dbReference type="EMBL" id="PTW48033.1"/>
    </source>
</evidence>
<dbReference type="Gene3D" id="3.30.450.20">
    <property type="entry name" value="PAS domain"/>
    <property type="match status" value="1"/>
</dbReference>
<dbReference type="EMBL" id="QAYE01000002">
    <property type="protein sequence ID" value="PTW48033.1"/>
    <property type="molecule type" value="Genomic_DNA"/>
</dbReference>
<evidence type="ECO:0000259" key="8">
    <source>
        <dbReference type="PROSITE" id="PS50109"/>
    </source>
</evidence>
<evidence type="ECO:0000256" key="5">
    <source>
        <dbReference type="ARBA" id="ARBA00022777"/>
    </source>
</evidence>